<evidence type="ECO:0000313" key="2">
    <source>
        <dbReference type="EMBL" id="GAA1499636.1"/>
    </source>
</evidence>
<keyword evidence="3" id="KW-1185">Reference proteome</keyword>
<evidence type="ECO:0000256" key="1">
    <source>
        <dbReference type="SAM" id="SignalP"/>
    </source>
</evidence>
<gene>
    <name evidence="2" type="ORF">GCM10009802_53640</name>
</gene>
<comment type="caution">
    <text evidence="2">The sequence shown here is derived from an EMBL/GenBank/DDBJ whole genome shotgun (WGS) entry which is preliminary data.</text>
</comment>
<reference evidence="3" key="1">
    <citation type="journal article" date="2019" name="Int. J. Syst. Evol. Microbiol.">
        <title>The Global Catalogue of Microorganisms (GCM) 10K type strain sequencing project: providing services to taxonomists for standard genome sequencing and annotation.</title>
        <authorList>
            <consortium name="The Broad Institute Genomics Platform"/>
            <consortium name="The Broad Institute Genome Sequencing Center for Infectious Disease"/>
            <person name="Wu L."/>
            <person name="Ma J."/>
        </authorList>
    </citation>
    <scope>NUCLEOTIDE SEQUENCE [LARGE SCALE GENOMIC DNA]</scope>
    <source>
        <strain evidence="3">JCM 15481</strain>
    </source>
</reference>
<dbReference type="PROSITE" id="PS51257">
    <property type="entry name" value="PROKAR_LIPOPROTEIN"/>
    <property type="match status" value="1"/>
</dbReference>
<feature type="chain" id="PRO_5047516453" evidence="1">
    <location>
        <begin position="27"/>
        <end position="398"/>
    </location>
</feature>
<dbReference type="Gene3D" id="3.40.190.10">
    <property type="entry name" value="Periplasmic binding protein-like II"/>
    <property type="match status" value="1"/>
</dbReference>
<protein>
    <submittedName>
        <fullName evidence="2">Nitrate ABC transporter substrate-binding protein</fullName>
    </submittedName>
</protein>
<dbReference type="EMBL" id="BAAAPF010000253">
    <property type="protein sequence ID" value="GAA1499636.1"/>
    <property type="molecule type" value="Genomic_DNA"/>
</dbReference>
<feature type="signal peptide" evidence="1">
    <location>
        <begin position="1"/>
        <end position="26"/>
    </location>
</feature>
<dbReference type="RefSeq" id="WP_344293075.1">
    <property type="nucleotide sequence ID" value="NZ_BAAAPF010000253.1"/>
</dbReference>
<name>A0ABP4K8G2_9ACTN</name>
<keyword evidence="1" id="KW-0732">Signal</keyword>
<sequence length="398" mass="42406">MTVQSRPRRLAVPLAAAVLLTVAACGDDGDGRTDASASAPAAESGAAALDGVCPETVTVQTSWLPNATSFGPLYALLGDDPEVDADRKRATAPLVADGRDTGVSLELRAGGPAIGFSSTTAQMYADEDIDLGVVGGFDEIVQNSATQPTTAVLALLEKDPTMIYWDPETYPEFETIEDVGETDATVLYFGGDAYMEYLTGAGILDKDQVDGSFDGSPARFVAAGGKLASAGYAAEDPYMYEHEIDDWMKPVKGQLVYEAGYPLYGPSLVVRPEREDELAPCLEKLVPIVQQAQVDYLRDPDATIAAIVDIAERYRGGDVLTEGIARYGIGEMKRLGIASDDAEGRDTTVGNFETARVQKIIDIGRPLFEKQDKPLKEGLKPADVVTDEFVDPGIGHGR</sequence>
<dbReference type="Proteomes" id="UP001500443">
    <property type="component" value="Unassembled WGS sequence"/>
</dbReference>
<proteinExistence type="predicted"/>
<accession>A0ABP4K8G2</accession>
<evidence type="ECO:0000313" key="3">
    <source>
        <dbReference type="Proteomes" id="UP001500443"/>
    </source>
</evidence>
<organism evidence="2 3">
    <name type="scientific">Streptomyces synnematoformans</name>
    <dbReference type="NCBI Taxonomy" id="415721"/>
    <lineage>
        <taxon>Bacteria</taxon>
        <taxon>Bacillati</taxon>
        <taxon>Actinomycetota</taxon>
        <taxon>Actinomycetes</taxon>
        <taxon>Kitasatosporales</taxon>
        <taxon>Streptomycetaceae</taxon>
        <taxon>Streptomyces</taxon>
    </lineage>
</organism>